<sequence>MHNTRLAGNALIFTLIIGLGMLALISVYLATTRSNVQNADERTARAQVMLDAQLIGTEQFKQAIRTLQTQADYSHSTRLITIPALRCDSGLRIFIATEGSCSEANPAPQSTVVNNTRPGTVATQLNIDGSTVAYTQANTEEIPVRLQYTAQTSEGRKQTISMDMRMVRTTAINFGRTGNTDFSIMAESLTIPDSPRVLDGQVYVRDTPVIPANSQINFADGLITASDSVRIGTQNIPVTRFAPNPLYPCDQAAANCPKFSGGLGVSQLNINSPAQPAISMTANRRNQIETAALRRGSSAKIPDDVDTIFLDHANGKDYLYLCNPVDCYVLTQSLNGTTNYQMTQYADYNFVYNTKQYANNPFMNNQYGSKLLKVPRPPENGGYYTPPEIGGASGNQAFLSTFGNILFSDRNLTVKALRPNAGAYINHPLIYTPGNITIGSSLIAAEPICDSYPTQDAGGNIIPANCQTTDKLSALYLTAGGNIYIGDSSRPINQGETRMTVNAHLAAGGTIRVADTRLDDVLLVGSMAAKTIDLTNLQFTEDPRMLRHPYAVSVFSIKPVFRMVGTGPELQE</sequence>
<dbReference type="KEGG" id="dpt:Deipr_2460"/>
<evidence type="ECO:0000313" key="2">
    <source>
        <dbReference type="EMBL" id="ADY27577.1"/>
    </source>
</evidence>
<protein>
    <submittedName>
        <fullName evidence="2">Uncharacterized protein</fullName>
    </submittedName>
</protein>
<reference evidence="2 3" key="2">
    <citation type="journal article" date="2012" name="Stand. Genomic Sci.">
        <title>Complete genome sequence of the orange-red pigmented, radioresistant Deinococcus proteolyticus type strain (MRP(T)).</title>
        <authorList>
            <person name="Copeland A."/>
            <person name="Zeytun A."/>
            <person name="Yassawong M."/>
            <person name="Nolan M."/>
            <person name="Lucas S."/>
            <person name="Hammon N."/>
            <person name="Deshpande S."/>
            <person name="Cheng J.F."/>
            <person name="Han C."/>
            <person name="Tapia R."/>
            <person name="Goodwin L.A."/>
            <person name="Pitluck S."/>
            <person name="Mavromatis K."/>
            <person name="Liolios K."/>
            <person name="Pagani I."/>
            <person name="Ivanova N."/>
            <person name="Mikhailova N."/>
            <person name="Pati A."/>
            <person name="Chen A."/>
            <person name="Palaniappan K."/>
            <person name="Land M."/>
            <person name="Hauser L."/>
            <person name="Jeffries C.D."/>
            <person name="Brambilla E.M."/>
            <person name="Rohde M."/>
            <person name="Sikorski J."/>
            <person name="Pukall R."/>
            <person name="Goker M."/>
            <person name="Detter J.C."/>
            <person name="Woyke T."/>
            <person name="Bristow J."/>
            <person name="Eisen J.A."/>
            <person name="Markowitz V."/>
            <person name="Hugenholtz P."/>
            <person name="Kyrpides N.C."/>
            <person name="Klenk H.P."/>
            <person name="Lapidus A."/>
        </authorList>
    </citation>
    <scope>NUCLEOTIDE SEQUENCE [LARGE SCALE GENOMIC DNA]</scope>
    <source>
        <strain evidence="3">ATCC 35074 / DSM 20540 / JCM 6276 / NBRC 101906 / NCIMB 13154 / VKM Ac-1939 / CCM 2703 / MRP</strain>
        <plasmid evidence="3">Plasmid pDEIPR02</plasmid>
    </source>
</reference>
<organism evidence="2 3">
    <name type="scientific">Deinococcus proteolyticus (strain ATCC 35074 / DSM 20540 / JCM 6276 / NBRC 101906 / NCIMB 13154 / VKM Ac-1939 / CCM 2703 / MRP)</name>
    <dbReference type="NCBI Taxonomy" id="693977"/>
    <lineage>
        <taxon>Bacteria</taxon>
        <taxon>Thermotogati</taxon>
        <taxon>Deinococcota</taxon>
        <taxon>Deinococci</taxon>
        <taxon>Deinococcales</taxon>
        <taxon>Deinococcaceae</taxon>
        <taxon>Deinococcus</taxon>
    </lineage>
</organism>
<dbReference type="RefSeq" id="WP_013615931.1">
    <property type="nucleotide sequence ID" value="NC_015162.1"/>
</dbReference>
<dbReference type="Proteomes" id="UP000007718">
    <property type="component" value="Plasmid pDEIPR02"/>
</dbReference>
<dbReference type="AlphaFoldDB" id="F0RQL8"/>
<dbReference type="HOGENOM" id="CLU_476283_0_0_0"/>
<feature type="transmembrane region" description="Helical" evidence="1">
    <location>
        <begin position="7"/>
        <end position="30"/>
    </location>
</feature>
<evidence type="ECO:0000256" key="1">
    <source>
        <dbReference type="SAM" id="Phobius"/>
    </source>
</evidence>
<proteinExistence type="predicted"/>
<geneLocation type="plasmid" evidence="2 3">
    <name>pDEIPR02</name>
</geneLocation>
<keyword evidence="3" id="KW-1185">Reference proteome</keyword>
<keyword evidence="2" id="KW-0614">Plasmid</keyword>
<gene>
    <name evidence="2" type="ordered locus">Deipr_2460</name>
</gene>
<accession>F0RQL8</accession>
<dbReference type="EMBL" id="CP002538">
    <property type="protein sequence ID" value="ADY27577.1"/>
    <property type="molecule type" value="Genomic_DNA"/>
</dbReference>
<dbReference type="OrthoDB" id="53979at2"/>
<keyword evidence="1" id="KW-0472">Membrane</keyword>
<reference evidence="3" key="1">
    <citation type="submission" date="2011-02" db="EMBL/GenBank/DDBJ databases">
        <title>The complete sequence of plasmid2 of Deinococcus proteolyticus DSM 20540.</title>
        <authorList>
            <consortium name="US DOE Joint Genome Institute (JGI-PGF)"/>
            <person name="Lucas S."/>
            <person name="Copeland A."/>
            <person name="Lapidus A."/>
            <person name="Bruce D."/>
            <person name="Goodwin L."/>
            <person name="Pitluck S."/>
            <person name="Kyrpides N."/>
            <person name="Mavromatis K."/>
            <person name="Pagani I."/>
            <person name="Ivanova N."/>
            <person name="Ovchinnikova G."/>
            <person name="Zeytun A."/>
            <person name="Detter J.C."/>
            <person name="Han C."/>
            <person name="Land M."/>
            <person name="Hauser L."/>
            <person name="Markowitz V."/>
            <person name="Cheng J.-F."/>
            <person name="Hugenholtz P."/>
            <person name="Woyke T."/>
            <person name="Wu D."/>
            <person name="Pukall R."/>
            <person name="Steenblock K."/>
            <person name="Brambilla E."/>
            <person name="Klenk H.-P."/>
            <person name="Eisen J.A."/>
        </authorList>
    </citation>
    <scope>NUCLEOTIDE SEQUENCE [LARGE SCALE GENOMIC DNA]</scope>
    <source>
        <strain evidence="3">ATCC 35074 / DSM 20540 / JCM 6276 / NBRC 101906 / NCIMB 13154 / VKM Ac-1939 / CCM 2703 / MRP</strain>
        <plasmid evidence="3">Plasmid pDEIPR02</plasmid>
    </source>
</reference>
<keyword evidence="1" id="KW-1133">Transmembrane helix</keyword>
<keyword evidence="1" id="KW-0812">Transmembrane</keyword>
<evidence type="ECO:0000313" key="3">
    <source>
        <dbReference type="Proteomes" id="UP000007718"/>
    </source>
</evidence>
<name>F0RQL8_DEIPM</name>